<sequence length="51" mass="5620">MDQLAEAISRCAEYGGGEQFTVNLDGAQRTLFGGWITTEWDLARPSKTEAQ</sequence>
<name>A0ABM7K7U9_9MYCO</name>
<reference evidence="1 2" key="1">
    <citation type="journal article" date="2019" name="Emerg. Microbes Infect.">
        <title>Comprehensive subspecies identification of 175 nontuberculous mycobacteria species based on 7547 genomic profiles.</title>
        <authorList>
            <person name="Matsumoto Y."/>
            <person name="Kinjo T."/>
            <person name="Motooka D."/>
            <person name="Nabeya D."/>
            <person name="Jung N."/>
            <person name="Uechi K."/>
            <person name="Horii T."/>
            <person name="Iida T."/>
            <person name="Fujita J."/>
            <person name="Nakamura S."/>
        </authorList>
    </citation>
    <scope>NUCLEOTIDE SEQUENCE [LARGE SCALE GENOMIC DNA]</scope>
    <source>
        <strain evidence="1 2">JCM 30622</strain>
    </source>
</reference>
<accession>A0ABM7K7U9</accession>
<gene>
    <name evidence="1" type="ORF">MPRI_23010</name>
</gene>
<proteinExistence type="predicted"/>
<evidence type="ECO:0000313" key="1">
    <source>
        <dbReference type="EMBL" id="BBY70114.1"/>
    </source>
</evidence>
<dbReference type="EMBL" id="AP022597">
    <property type="protein sequence ID" value="BBY70114.1"/>
    <property type="molecule type" value="Genomic_DNA"/>
</dbReference>
<dbReference type="RefSeq" id="WP_014383718.1">
    <property type="nucleotide sequence ID" value="NC_016948.1"/>
</dbReference>
<dbReference type="GeneID" id="45457437"/>
<keyword evidence="2" id="KW-1185">Reference proteome</keyword>
<dbReference type="Proteomes" id="UP000466578">
    <property type="component" value="Chromosome"/>
</dbReference>
<organism evidence="1 2">
    <name type="scientific">Mycobacterium paraintracellulare</name>
    <dbReference type="NCBI Taxonomy" id="1138383"/>
    <lineage>
        <taxon>Bacteria</taxon>
        <taxon>Bacillati</taxon>
        <taxon>Actinomycetota</taxon>
        <taxon>Actinomycetes</taxon>
        <taxon>Mycobacteriales</taxon>
        <taxon>Mycobacteriaceae</taxon>
        <taxon>Mycobacterium</taxon>
        <taxon>Mycobacterium avium complex (MAC)</taxon>
    </lineage>
</organism>
<evidence type="ECO:0000313" key="2">
    <source>
        <dbReference type="Proteomes" id="UP000466578"/>
    </source>
</evidence>
<protein>
    <submittedName>
        <fullName evidence="1">Uncharacterized protein</fullName>
    </submittedName>
</protein>